<protein>
    <recommendedName>
        <fullName evidence="4">DUF4239 domain-containing protein</fullName>
    </recommendedName>
</protein>
<comment type="caution">
    <text evidence="2">The sequence shown here is derived from an EMBL/GenBank/DDBJ whole genome shotgun (WGS) entry which is preliminary data.</text>
</comment>
<keyword evidence="1" id="KW-0472">Membrane</keyword>
<feature type="transmembrane region" description="Helical" evidence="1">
    <location>
        <begin position="224"/>
        <end position="242"/>
    </location>
</feature>
<dbReference type="InterPro" id="IPR025333">
    <property type="entry name" value="DUF4239"/>
</dbReference>
<dbReference type="Proteomes" id="UP001165383">
    <property type="component" value="Unassembled WGS sequence"/>
</dbReference>
<reference evidence="2" key="1">
    <citation type="submission" date="2022-05" db="EMBL/GenBank/DDBJ databases">
        <authorList>
            <person name="Jo J.-H."/>
            <person name="Im W.-T."/>
        </authorList>
    </citation>
    <scope>NUCLEOTIDE SEQUENCE</scope>
    <source>
        <strain evidence="2">RB56-2</strain>
    </source>
</reference>
<gene>
    <name evidence="2" type="ORF">LZ518_03360</name>
</gene>
<organism evidence="2 3">
    <name type="scientific">Sphingomonas brevis</name>
    <dbReference type="NCBI Taxonomy" id="2908206"/>
    <lineage>
        <taxon>Bacteria</taxon>
        <taxon>Pseudomonadati</taxon>
        <taxon>Pseudomonadota</taxon>
        <taxon>Alphaproteobacteria</taxon>
        <taxon>Sphingomonadales</taxon>
        <taxon>Sphingomonadaceae</taxon>
        <taxon>Sphingomonas</taxon>
    </lineage>
</organism>
<feature type="transmembrane region" description="Helical" evidence="1">
    <location>
        <begin position="12"/>
        <end position="32"/>
    </location>
</feature>
<keyword evidence="1" id="KW-0812">Transmembrane</keyword>
<proteinExistence type="predicted"/>
<evidence type="ECO:0008006" key="4">
    <source>
        <dbReference type="Google" id="ProtNLM"/>
    </source>
</evidence>
<accession>A0ABT0S7S6</accession>
<name>A0ABT0S7S6_9SPHN</name>
<keyword evidence="3" id="KW-1185">Reference proteome</keyword>
<evidence type="ECO:0000313" key="3">
    <source>
        <dbReference type="Proteomes" id="UP001165383"/>
    </source>
</evidence>
<keyword evidence="1" id="KW-1133">Transmembrane helix</keyword>
<dbReference type="RefSeq" id="WP_249914622.1">
    <property type="nucleotide sequence ID" value="NZ_JAMGBB010000001.1"/>
</dbReference>
<feature type="transmembrane region" description="Helical" evidence="1">
    <location>
        <begin position="60"/>
        <end position="81"/>
    </location>
</feature>
<evidence type="ECO:0000256" key="1">
    <source>
        <dbReference type="SAM" id="Phobius"/>
    </source>
</evidence>
<dbReference type="EMBL" id="JAMGBB010000001">
    <property type="protein sequence ID" value="MCL6740174.1"/>
    <property type="molecule type" value="Genomic_DNA"/>
</dbReference>
<feature type="transmembrane region" description="Helical" evidence="1">
    <location>
        <begin position="193"/>
        <end position="212"/>
    </location>
</feature>
<evidence type="ECO:0000313" key="2">
    <source>
        <dbReference type="EMBL" id="MCL6740174.1"/>
    </source>
</evidence>
<sequence>MEGGFPSDWLSDLSIVVIGIGTLAVMLIAAGAGHQIRKIQERRSPKKVRESGESVAQEGYLLASMLGLLGLLLAFSFGMVLNRYEARRELVTSEANAIGTAYLRAQLLDEPHRSRLSQLLVAYTSNRIDLANAGGDSRALLARNDQLLTDIWAAVRASRESALAHGVTTALLMSYNEVIDLDTERKVAWDLRVPVEVGALLIVYIAVMAAVVGHQVDGPRGRRAAIVFFIAAALSITVMTDLNRPMSGHARESQKAMLMLLQSLRAQPPQMFDRFNAGPKGPSGQEAGL</sequence>
<dbReference type="Pfam" id="PF14023">
    <property type="entry name" value="Bestrophin-like"/>
    <property type="match status" value="1"/>
</dbReference>